<gene>
    <name evidence="7" type="ORF">IPN02_19850</name>
</gene>
<name>A0A936NHH3_9ACTN</name>
<keyword evidence="2" id="KW-0547">Nucleotide-binding</keyword>
<dbReference type="InterPro" id="IPR047795">
    <property type="entry name" value="Put_SteA-like"/>
</dbReference>
<dbReference type="SUPFAM" id="SSF63999">
    <property type="entry name" value="Thiamin pyrophosphokinase, catalytic domain"/>
    <property type="match status" value="1"/>
</dbReference>
<sequence>MALRPSKSQARSDEESLAARAHIIGEAKVDRRTKDLVQRLKPGDIAVISHTDLDVVAAETLVEARPAAVINADASSSGRYPNQGPLLVIGAGIPLVDRCGPDVIEEIADGDQVQVVGAEVYRGDVLIARGVEETVETIAVSHQLAMDGLDAEFGRFVANTLTYIEQDRDLLGSDLEFPDVGLDFDGRHVLIVVRGSTYREDLQILSDNGYLADLKPILIGVDGGSDALMELGHTPDLIVGDFDSVTERTLRSGAQLVVHAYKDGHAPGAARLDELGLEYHTMSASGTSEDIAMLLAYEQGAELIVAVGTHTSMVEFLDKGRAGMASTVLVRMKIGTRLVDAKGVSKLYHTEVHTRDLILMVLAAAFALGAVVMISAPIRLIIKTAWLNLTNMALLSAVPAPGRLLSLVALWSFS</sequence>
<keyword evidence="4" id="KW-0067">ATP-binding</keyword>
<dbReference type="InterPro" id="IPR036759">
    <property type="entry name" value="TPK_catalytic_sf"/>
</dbReference>
<evidence type="ECO:0000256" key="3">
    <source>
        <dbReference type="ARBA" id="ARBA00022777"/>
    </source>
</evidence>
<feature type="domain" description="SteA-like C-terminal" evidence="6">
    <location>
        <begin position="342"/>
        <end position="392"/>
    </location>
</feature>
<evidence type="ECO:0000256" key="1">
    <source>
        <dbReference type="ARBA" id="ARBA00022679"/>
    </source>
</evidence>
<accession>A0A936NHH3</accession>
<evidence type="ECO:0000256" key="5">
    <source>
        <dbReference type="SAM" id="Phobius"/>
    </source>
</evidence>
<dbReference type="GO" id="GO:0004788">
    <property type="term" value="F:thiamine diphosphokinase activity"/>
    <property type="evidence" value="ECO:0007669"/>
    <property type="project" value="InterPro"/>
</dbReference>
<dbReference type="GO" id="GO:0016301">
    <property type="term" value="F:kinase activity"/>
    <property type="evidence" value="ECO:0007669"/>
    <property type="project" value="UniProtKB-KW"/>
</dbReference>
<reference evidence="7 8" key="1">
    <citation type="submission" date="2020-10" db="EMBL/GenBank/DDBJ databases">
        <title>Connecting structure to function with the recovery of over 1000 high-quality activated sludge metagenome-assembled genomes encoding full-length rRNA genes using long-read sequencing.</title>
        <authorList>
            <person name="Singleton C.M."/>
            <person name="Petriglieri F."/>
            <person name="Kristensen J.M."/>
            <person name="Kirkegaard R.H."/>
            <person name="Michaelsen T.Y."/>
            <person name="Andersen M.H."/>
            <person name="Karst S.M."/>
            <person name="Dueholm M.S."/>
            <person name="Nielsen P.H."/>
            <person name="Albertsen M."/>
        </authorList>
    </citation>
    <scope>NUCLEOTIDE SEQUENCE [LARGE SCALE GENOMIC DNA]</scope>
    <source>
        <strain evidence="7">Lyne_18-Q3-R50-59_MAXAC.006</strain>
    </source>
</reference>
<comment type="caution">
    <text evidence="7">The sequence shown here is derived from an EMBL/GenBank/DDBJ whole genome shotgun (WGS) entry which is preliminary data.</text>
</comment>
<proteinExistence type="predicted"/>
<dbReference type="Proteomes" id="UP000727993">
    <property type="component" value="Unassembled WGS sequence"/>
</dbReference>
<dbReference type="Pfam" id="PF12555">
    <property type="entry name" value="SteA-like_C"/>
    <property type="match status" value="1"/>
</dbReference>
<feature type="transmembrane region" description="Helical" evidence="5">
    <location>
        <begin position="357"/>
        <end position="382"/>
    </location>
</feature>
<dbReference type="Gene3D" id="3.40.50.10240">
    <property type="entry name" value="Thiamin pyrophosphokinase, catalytic domain"/>
    <property type="match status" value="1"/>
</dbReference>
<keyword evidence="5" id="KW-0472">Membrane</keyword>
<dbReference type="EMBL" id="JADJZA010000011">
    <property type="protein sequence ID" value="MBK9299031.1"/>
    <property type="molecule type" value="Genomic_DNA"/>
</dbReference>
<keyword evidence="1" id="KW-0808">Transferase</keyword>
<dbReference type="GO" id="GO:0005524">
    <property type="term" value="F:ATP binding"/>
    <property type="evidence" value="ECO:0007669"/>
    <property type="project" value="UniProtKB-KW"/>
</dbReference>
<evidence type="ECO:0000313" key="7">
    <source>
        <dbReference type="EMBL" id="MBK9299031.1"/>
    </source>
</evidence>
<protein>
    <recommendedName>
        <fullName evidence="6">SteA-like C-terminal domain-containing protein</fullName>
    </recommendedName>
</protein>
<organism evidence="7 8">
    <name type="scientific">Candidatus Neomicrothrix subdominans</name>
    <dbReference type="NCBI Taxonomy" id="2954438"/>
    <lineage>
        <taxon>Bacteria</taxon>
        <taxon>Bacillati</taxon>
        <taxon>Actinomycetota</taxon>
        <taxon>Acidimicrobiia</taxon>
        <taxon>Acidimicrobiales</taxon>
        <taxon>Microthrixaceae</taxon>
        <taxon>Candidatus Neomicrothrix</taxon>
    </lineage>
</organism>
<dbReference type="NCBIfam" id="NF040608">
    <property type="entry name" value="division_SteA"/>
    <property type="match status" value="1"/>
</dbReference>
<dbReference type="AlphaFoldDB" id="A0A936NHH3"/>
<evidence type="ECO:0000256" key="4">
    <source>
        <dbReference type="ARBA" id="ARBA00022840"/>
    </source>
</evidence>
<keyword evidence="3" id="KW-0418">Kinase</keyword>
<evidence type="ECO:0000313" key="8">
    <source>
        <dbReference type="Proteomes" id="UP000727993"/>
    </source>
</evidence>
<evidence type="ECO:0000256" key="2">
    <source>
        <dbReference type="ARBA" id="ARBA00022741"/>
    </source>
</evidence>
<evidence type="ECO:0000259" key="6">
    <source>
        <dbReference type="Pfam" id="PF12555"/>
    </source>
</evidence>
<dbReference type="InterPro" id="IPR022215">
    <property type="entry name" value="SteA-like_C"/>
</dbReference>
<dbReference type="GO" id="GO:0009229">
    <property type="term" value="P:thiamine diphosphate biosynthetic process"/>
    <property type="evidence" value="ECO:0007669"/>
    <property type="project" value="InterPro"/>
</dbReference>
<keyword evidence="5" id="KW-1133">Transmembrane helix</keyword>
<keyword evidence="5" id="KW-0812">Transmembrane</keyword>